<evidence type="ECO:0000313" key="1">
    <source>
        <dbReference type="EMBL" id="AQS52681.1"/>
    </source>
</evidence>
<dbReference type="EMBL" id="CP019728">
    <property type="protein sequence ID" value="AQS52681.1"/>
    <property type="molecule type" value="Genomic_DNA"/>
</dbReference>
<dbReference type="Proteomes" id="UP000188993">
    <property type="component" value="Chromosome"/>
</dbReference>
<dbReference type="AlphaFoldDB" id="A0A1S6IMF8"/>
<name>A0A1S6IMF8_9LACT</name>
<keyword evidence="2" id="KW-1185">Reference proteome</keyword>
<sequence length="84" mass="10163">MYTNAFMGMEFMEEGNIVVQHFLYSDYLAEEYVFESAREATHFYMACIGFCEKIVDFPPTIQERQFRKFILDEFGYMNYQVNIY</sequence>
<dbReference type="OrthoDB" id="2166306at2"/>
<dbReference type="KEGG" id="jda:BW727_100273"/>
<accession>A0A1S6IMF8</accession>
<gene>
    <name evidence="1" type="ORF">BW727_100273</name>
</gene>
<dbReference type="RefSeq" id="WP_062468122.1">
    <property type="nucleotide sequence ID" value="NZ_BBYN01000005.1"/>
</dbReference>
<proteinExistence type="predicted"/>
<organism evidence="1 2">
    <name type="scientific">Jeotgalibaca dankookensis</name>
    <dbReference type="NCBI Taxonomy" id="708126"/>
    <lineage>
        <taxon>Bacteria</taxon>
        <taxon>Bacillati</taxon>
        <taxon>Bacillota</taxon>
        <taxon>Bacilli</taxon>
        <taxon>Lactobacillales</taxon>
        <taxon>Carnobacteriaceae</taxon>
        <taxon>Jeotgalibaca</taxon>
    </lineage>
</organism>
<protein>
    <submittedName>
        <fullName evidence="1">Uncharacterized protein</fullName>
    </submittedName>
</protein>
<dbReference type="STRING" id="708126.BW727_100273"/>
<reference evidence="1 2" key="1">
    <citation type="journal article" date="2014" name="Int. J. Syst. Evol. Microbiol.">
        <title>Jeotgalibaca dankookensis gen. nov., sp. nov., a member of the family Carnobacteriaceae, isolated from seujeot (Korean traditional food).</title>
        <authorList>
            <person name="Lee D.G."/>
            <person name="Trujillo M.E."/>
            <person name="Kang H."/>
            <person name="Ahn T.Y."/>
        </authorList>
    </citation>
    <scope>NUCLEOTIDE SEQUENCE [LARGE SCALE GENOMIC DNA]</scope>
    <source>
        <strain evidence="1 2">EX-07</strain>
    </source>
</reference>
<evidence type="ECO:0000313" key="2">
    <source>
        <dbReference type="Proteomes" id="UP000188993"/>
    </source>
</evidence>